<keyword evidence="8 11" id="KW-1133">Transmembrane helix</keyword>
<feature type="transmembrane region" description="Helical" evidence="11">
    <location>
        <begin position="544"/>
        <end position="566"/>
    </location>
</feature>
<evidence type="ECO:0000256" key="11">
    <source>
        <dbReference type="RuleBase" id="RU365020"/>
    </source>
</evidence>
<feature type="transmembrane region" description="Helical" evidence="11">
    <location>
        <begin position="517"/>
        <end position="538"/>
    </location>
</feature>
<evidence type="ECO:0000256" key="6">
    <source>
        <dbReference type="ARBA" id="ARBA00022692"/>
    </source>
</evidence>
<evidence type="ECO:0000256" key="1">
    <source>
        <dbReference type="ARBA" id="ARBA00004429"/>
    </source>
</evidence>
<keyword evidence="9 11" id="KW-0472">Membrane</keyword>
<evidence type="ECO:0000313" key="14">
    <source>
        <dbReference type="EMBL" id="MFC5864750.1"/>
    </source>
</evidence>
<comment type="catalytic activity">
    <reaction evidence="10 11">
        <text>[(1-&gt;4)-beta-D-glucosyl](n) + UDP-alpha-D-glucose = [(1-&gt;4)-beta-D-glucosyl](n+1) + UDP + H(+)</text>
        <dbReference type="Rhea" id="RHEA:19929"/>
        <dbReference type="Rhea" id="RHEA-COMP:10033"/>
        <dbReference type="Rhea" id="RHEA-COMP:10034"/>
        <dbReference type="ChEBI" id="CHEBI:15378"/>
        <dbReference type="ChEBI" id="CHEBI:18246"/>
        <dbReference type="ChEBI" id="CHEBI:58223"/>
        <dbReference type="ChEBI" id="CHEBI:58885"/>
        <dbReference type="EC" id="2.4.1.12"/>
    </reaction>
</comment>
<dbReference type="Pfam" id="PF13632">
    <property type="entry name" value="Glyco_trans_2_3"/>
    <property type="match status" value="1"/>
</dbReference>
<proteinExistence type="predicted"/>
<evidence type="ECO:0000256" key="10">
    <source>
        <dbReference type="ARBA" id="ARBA00048682"/>
    </source>
</evidence>
<evidence type="ECO:0000313" key="15">
    <source>
        <dbReference type="Proteomes" id="UP001596091"/>
    </source>
</evidence>
<feature type="transmembrane region" description="Helical" evidence="11">
    <location>
        <begin position="106"/>
        <end position="130"/>
    </location>
</feature>
<keyword evidence="5 11" id="KW-0808">Transferase</keyword>
<dbReference type="PANTHER" id="PTHR43867">
    <property type="entry name" value="CELLULOSE SYNTHASE CATALYTIC SUBUNIT A [UDP-FORMING]"/>
    <property type="match status" value="1"/>
</dbReference>
<feature type="domain" description="PilZ" evidence="12">
    <location>
        <begin position="572"/>
        <end position="663"/>
    </location>
</feature>
<dbReference type="InterPro" id="IPR009875">
    <property type="entry name" value="PilZ_domain"/>
</dbReference>
<organism evidence="14 15">
    <name type="scientific">Acidicapsa dinghuensis</name>
    <dbReference type="NCBI Taxonomy" id="2218256"/>
    <lineage>
        <taxon>Bacteria</taxon>
        <taxon>Pseudomonadati</taxon>
        <taxon>Acidobacteriota</taxon>
        <taxon>Terriglobia</taxon>
        <taxon>Terriglobales</taxon>
        <taxon>Acidobacteriaceae</taxon>
        <taxon>Acidicapsa</taxon>
    </lineage>
</organism>
<dbReference type="PANTHER" id="PTHR43867:SF2">
    <property type="entry name" value="CELLULOSE SYNTHASE CATALYTIC SUBUNIT A [UDP-FORMING]"/>
    <property type="match status" value="1"/>
</dbReference>
<dbReference type="Gene3D" id="2.60.120.260">
    <property type="entry name" value="Galactose-binding domain-like"/>
    <property type="match status" value="2"/>
</dbReference>
<evidence type="ECO:0000259" key="12">
    <source>
        <dbReference type="Pfam" id="PF07238"/>
    </source>
</evidence>
<evidence type="ECO:0000256" key="5">
    <source>
        <dbReference type="ARBA" id="ARBA00022679"/>
    </source>
</evidence>
<evidence type="ECO:0000256" key="4">
    <source>
        <dbReference type="ARBA" id="ARBA00022676"/>
    </source>
</evidence>
<dbReference type="PRINTS" id="PR01439">
    <property type="entry name" value="CELLSNTHASEA"/>
</dbReference>
<dbReference type="EMBL" id="JBHSPH010000010">
    <property type="protein sequence ID" value="MFC5864750.1"/>
    <property type="molecule type" value="Genomic_DNA"/>
</dbReference>
<keyword evidence="4 11" id="KW-0328">Glycosyltransferase</keyword>
<dbReference type="SUPFAM" id="SSF53448">
    <property type="entry name" value="Nucleotide-diphospho-sugar transferases"/>
    <property type="match status" value="1"/>
</dbReference>
<dbReference type="Pfam" id="PF03170">
    <property type="entry name" value="BcsB"/>
    <property type="match status" value="1"/>
</dbReference>
<evidence type="ECO:0000256" key="2">
    <source>
        <dbReference type="ARBA" id="ARBA00022475"/>
    </source>
</evidence>
<feature type="domain" description="Glycosyltransferase 2-like" evidence="13">
    <location>
        <begin position="233"/>
        <end position="445"/>
    </location>
</feature>
<dbReference type="InterPro" id="IPR050321">
    <property type="entry name" value="Glycosyltr_2/OpgH_subfam"/>
</dbReference>
<feature type="transmembrane region" description="Helical" evidence="11">
    <location>
        <begin position="20"/>
        <end position="37"/>
    </location>
</feature>
<dbReference type="Gene3D" id="3.90.550.10">
    <property type="entry name" value="Spore Coat Polysaccharide Biosynthesis Protein SpsA, Chain A"/>
    <property type="match status" value="1"/>
</dbReference>
<comment type="function">
    <text evidence="11">Catalytic subunit of cellulose synthase. It polymerizes uridine 5'-diphosphate glucose to cellulose.</text>
</comment>
<evidence type="ECO:0000256" key="8">
    <source>
        <dbReference type="ARBA" id="ARBA00022989"/>
    </source>
</evidence>
<feature type="transmembrane region" description="Helical" evidence="11">
    <location>
        <begin position="67"/>
        <end position="86"/>
    </location>
</feature>
<reference evidence="15" key="1">
    <citation type="journal article" date="2019" name="Int. J. Syst. Evol. Microbiol.">
        <title>The Global Catalogue of Microorganisms (GCM) 10K type strain sequencing project: providing services to taxonomists for standard genome sequencing and annotation.</title>
        <authorList>
            <consortium name="The Broad Institute Genomics Platform"/>
            <consortium name="The Broad Institute Genome Sequencing Center for Infectious Disease"/>
            <person name="Wu L."/>
            <person name="Ma J."/>
        </authorList>
    </citation>
    <scope>NUCLEOTIDE SEQUENCE [LARGE SCALE GENOMIC DNA]</scope>
    <source>
        <strain evidence="15">JCM 4087</strain>
    </source>
</reference>
<comment type="cofactor">
    <cofactor evidence="11">
        <name>Mg(2+)</name>
        <dbReference type="ChEBI" id="CHEBI:18420"/>
    </cofactor>
</comment>
<dbReference type="Proteomes" id="UP001596091">
    <property type="component" value="Unassembled WGS sequence"/>
</dbReference>
<evidence type="ECO:0000256" key="3">
    <source>
        <dbReference type="ARBA" id="ARBA00022519"/>
    </source>
</evidence>
<evidence type="ECO:0000256" key="9">
    <source>
        <dbReference type="ARBA" id="ARBA00023136"/>
    </source>
</evidence>
<keyword evidence="6 11" id="KW-0812">Transmembrane</keyword>
<feature type="transmembrane region" description="Helical" evidence="11">
    <location>
        <begin position="409"/>
        <end position="428"/>
    </location>
</feature>
<dbReference type="EC" id="2.4.1.12" evidence="11"/>
<keyword evidence="7 11" id="KW-0135">Cellulose biosynthesis</keyword>
<feature type="transmembrane region" description="Helical" evidence="11">
    <location>
        <begin position="734"/>
        <end position="752"/>
    </location>
</feature>
<accession>A0ABW1EL49</accession>
<dbReference type="Pfam" id="PF07238">
    <property type="entry name" value="PilZ"/>
    <property type="match status" value="1"/>
</dbReference>
<feature type="transmembrane region" description="Helical" evidence="11">
    <location>
        <begin position="1451"/>
        <end position="1472"/>
    </location>
</feature>
<dbReference type="InterPro" id="IPR001173">
    <property type="entry name" value="Glyco_trans_2-like"/>
</dbReference>
<keyword evidence="3 11" id="KW-0997">Cell inner membrane</keyword>
<comment type="subcellular location">
    <subcellularLocation>
        <location evidence="1">Cell inner membrane</location>
        <topology evidence="1">Multi-pass membrane protein</topology>
    </subcellularLocation>
</comment>
<keyword evidence="15" id="KW-1185">Reference proteome</keyword>
<sequence length="1484" mass="164128">MSLTQVWHDIGAGETFTGKLVRFFFLCFAVVAFYFFATLPLTWPQQAVCGLLTLLLGLALGRTSDSYLITLTLMILSLFSTFRYGYWRLATTVQFFQDPSNHWGALDAFFILSLVFAESYAFVILFLGFFQTIWPLRRAPMPLPENTEEWPHIDVLIPTYNEPLEVVRYTALGALNIDWPADKLHVYILDDGRRKEFEEFAFQAGVGYKIRPDNFHAKAGNINTALKSLHSPYVAIFDCDHVPTRSFLQMTIGWFLRDRNLAMLQTPHHFYSPDPFERNLGQFHIIPNENELFYGIVQDGNDFWNATFFCGSCAVLRREALDEIGGIAVETVTEDAHTSLRMQSNGWNTAYINIPQAAGLATERLSAHVGQRIRWARGMIQILRTDNPLLAPKLSFAQRLCYFNAMAHFLYPLPRLIFLTAPLIYLLLSHTNVPGYWGAILAYALPHLTLSNITNSRIQGAHRHSWWNEIYETVLSPYILLPTMLALVNPKLGKFNVTAKGGIVKRSFFDVNIARPFLVLLFLNFLGLAVAIPRFFIWDHDRPGTVIMNCIWCFFNIVVLGVCSAVSREMQQLRQHVRIKIVTPVTIRLSDGREVKGETLDLSSGGTAIRLNEAFEAPVGDDVRLIFPLPSLDADLPASIVTSEKTLLRIKFSELNIQEQEFLTMVLYSRADTWLGWGESREVDQPMVSLARIFAISFKGLKMTFFSLFFRQKTAKGKGLSKTTKAAVKGKSNVAARAHMLLLFLLPALLLVSGSTRPALSQPAISGLSRPLTAASAPAPAPGQFHDTFTLADIGTGPIEMHGVDSTRSIFFALPQTHVVRMAKIHIYYSFSPALLQQMSHIQLMLNGTLFATLPVPPDQTAATGARQQDAEISIPAELLVQKNILTIEFIGHYVMVCEDPMNTVLWARVATSTFLDFTGDVLPITDDLKHLPQPFLDTEAVAAPKIPVVFPSAPSSKAIQAAGVVASYFGVQSENRAIRFPTYVGAAPAGNAIIIAENPASLPGGLNLGNISGPTVAMRPNPTDPYSKVLIVTGQDADQTLMAAWSVAQNASALAGPMSMIDSSQTKPPVSPAADEAPRWARTDGTIALWDYASAESLQTDGSAPLNVYFRVPPDMFFGEQSNAILKMVYRYNPIPIGPISSLQVRVNNAYLGSLPLIPGSEATREIKTEVPVPVVNLRPFSNSLSFDFTFQMMKKGGCSDTTPINMQGAILRDTYLDLRGYPHYASLPNLEIFANAGYPFTRYADLSQTTVVLPAIPTPQELEMFLTLMGHFGRQTGMPVFRVKVDGADAMKAGADTDFLVLGTGDDQPAFAKIGDKLPVNVEGGQVQIRDTEGVFGLPRHAWWKIPVADHTDSGDLTASGTPDSVIEGVESPYQPGRSVVIINVKDAATYDAFLTTFLKVQQASDINGSVSVLHGSLFQSFRLGGGTYHVGSLPLWTRLRIWFSKVPWLAALGALALSFLLAIWVRIWLRSHARKRLQLED</sequence>
<keyword evidence="2 11" id="KW-1003">Cell membrane</keyword>
<keyword evidence="11" id="KW-0973">c-di-GMP</keyword>
<comment type="pathway">
    <text evidence="11">Glycan metabolism; bacterial cellulose biosynthesis.</text>
</comment>
<comment type="caution">
    <text evidence="14">The sequence shown here is derived from an EMBL/GenBank/DDBJ whole genome shotgun (WGS) entry which is preliminary data.</text>
</comment>
<name>A0ABW1EL49_9BACT</name>
<dbReference type="InterPro" id="IPR003919">
    <property type="entry name" value="Cell_synth_A"/>
</dbReference>
<dbReference type="InterPro" id="IPR029044">
    <property type="entry name" value="Nucleotide-diphossugar_trans"/>
</dbReference>
<protein>
    <recommendedName>
        <fullName evidence="11">Cellulose synthase catalytic subunit [UDP-forming]</fullName>
        <ecNumber evidence="11">2.4.1.12</ecNumber>
    </recommendedName>
</protein>
<dbReference type="SUPFAM" id="SSF141371">
    <property type="entry name" value="PilZ domain-like"/>
    <property type="match status" value="1"/>
</dbReference>
<feature type="transmembrane region" description="Helical" evidence="11">
    <location>
        <begin position="434"/>
        <end position="453"/>
    </location>
</feature>
<gene>
    <name evidence="14" type="primary">bcsA</name>
    <name evidence="14" type="ORF">ACFPT7_20750</name>
</gene>
<feature type="transmembrane region" description="Helical" evidence="11">
    <location>
        <begin position="43"/>
        <end position="60"/>
    </location>
</feature>
<dbReference type="NCBIfam" id="TIGR03030">
    <property type="entry name" value="CelA"/>
    <property type="match status" value="1"/>
</dbReference>
<evidence type="ECO:0000259" key="13">
    <source>
        <dbReference type="Pfam" id="PF13632"/>
    </source>
</evidence>
<evidence type="ECO:0000256" key="7">
    <source>
        <dbReference type="ARBA" id="ARBA00022916"/>
    </source>
</evidence>
<dbReference type="CDD" id="cd06421">
    <property type="entry name" value="CESA_CelA_like"/>
    <property type="match status" value="1"/>
</dbReference>
<dbReference type="Gene3D" id="2.40.10.220">
    <property type="entry name" value="predicted glycosyltransferase like domains"/>
    <property type="match status" value="1"/>
</dbReference>
<dbReference type="RefSeq" id="WP_263332621.1">
    <property type="nucleotide sequence ID" value="NZ_JAGSYH010000001.1"/>
</dbReference>
<dbReference type="InterPro" id="IPR018513">
    <property type="entry name" value="Cell_synthase_bac"/>
</dbReference>